<dbReference type="InterPro" id="IPR050789">
    <property type="entry name" value="Diverse_Enzym_Activities"/>
</dbReference>
<dbReference type="InterPro" id="IPR001466">
    <property type="entry name" value="Beta-lactam-related"/>
</dbReference>
<evidence type="ECO:0000313" key="4">
    <source>
        <dbReference type="Proteomes" id="UP001164472"/>
    </source>
</evidence>
<feature type="domain" description="Beta-lactamase-related" evidence="2">
    <location>
        <begin position="156"/>
        <end position="439"/>
    </location>
</feature>
<accession>A0A9E8HQU3</accession>
<gene>
    <name evidence="3" type="ORF">NNL22_17695</name>
</gene>
<dbReference type="EMBL" id="CP101527">
    <property type="protein sequence ID" value="UZW74831.1"/>
    <property type="molecule type" value="Genomic_DNA"/>
</dbReference>
<organism evidence="3 4">
    <name type="scientific">Alkalimarinus sediminis</name>
    <dbReference type="NCBI Taxonomy" id="1632866"/>
    <lineage>
        <taxon>Bacteria</taxon>
        <taxon>Pseudomonadati</taxon>
        <taxon>Pseudomonadota</taxon>
        <taxon>Gammaproteobacteria</taxon>
        <taxon>Alteromonadales</taxon>
        <taxon>Alteromonadaceae</taxon>
        <taxon>Alkalimarinus</taxon>
    </lineage>
</organism>
<keyword evidence="4" id="KW-1185">Reference proteome</keyword>
<dbReference type="Gene3D" id="3.40.710.10">
    <property type="entry name" value="DD-peptidase/beta-lactamase superfamily"/>
    <property type="match status" value="1"/>
</dbReference>
<reference evidence="3" key="1">
    <citation type="submission" date="2022-07" db="EMBL/GenBank/DDBJ databases">
        <title>Alkalimarinus sp. nov., isolated from gut of a Alitta virens.</title>
        <authorList>
            <person name="Yang A.I."/>
            <person name="Shin N.-R."/>
        </authorList>
    </citation>
    <scope>NUCLEOTIDE SEQUENCE</scope>
    <source>
        <strain evidence="3">FA028</strain>
    </source>
</reference>
<dbReference type="PROSITE" id="PS51257">
    <property type="entry name" value="PROKAR_LIPOPROTEIN"/>
    <property type="match status" value="1"/>
</dbReference>
<dbReference type="RefSeq" id="WP_251810258.1">
    <property type="nucleotide sequence ID" value="NZ_CP101527.1"/>
</dbReference>
<dbReference type="AlphaFoldDB" id="A0A9E8HQU3"/>
<proteinExistence type="predicted"/>
<evidence type="ECO:0000313" key="3">
    <source>
        <dbReference type="EMBL" id="UZW74831.1"/>
    </source>
</evidence>
<dbReference type="KEGG" id="asem:NNL22_17695"/>
<dbReference type="PANTHER" id="PTHR43283:SF7">
    <property type="entry name" value="BETA-LACTAMASE-RELATED DOMAIN-CONTAINING PROTEIN"/>
    <property type="match status" value="1"/>
</dbReference>
<dbReference type="Pfam" id="PF00144">
    <property type="entry name" value="Beta-lactamase"/>
    <property type="match status" value="1"/>
</dbReference>
<feature type="signal peptide" evidence="1">
    <location>
        <begin position="1"/>
        <end position="17"/>
    </location>
</feature>
<evidence type="ECO:0000259" key="2">
    <source>
        <dbReference type="Pfam" id="PF00144"/>
    </source>
</evidence>
<dbReference type="Proteomes" id="UP001164472">
    <property type="component" value="Chromosome"/>
</dbReference>
<dbReference type="SUPFAM" id="SSF56601">
    <property type="entry name" value="beta-lactamase/transpeptidase-like"/>
    <property type="match status" value="1"/>
</dbReference>
<feature type="chain" id="PRO_5039505284" evidence="1">
    <location>
        <begin position="18"/>
        <end position="462"/>
    </location>
</feature>
<evidence type="ECO:0000256" key="1">
    <source>
        <dbReference type="SAM" id="SignalP"/>
    </source>
</evidence>
<name>A0A9E8HQU3_9ALTE</name>
<sequence>MMKYAAIALVLAPVVLTGCKGSMESLTGYTASMMCSKTFVTGLDQQTIINEDLNPITNGNARLAKINVDYNNKSVTSSAFTVSKTAVYREGIGCTLVGKNGVDQLASQPYPTIPDAYLENTLPWPLGTAGVSANTTADIAAIDGLAVNHFTEFKPYQVKTSSLAVVHQGKLIYEKYAEGYQYDTPIYGFSVAKTIGVLLTGVLSDQGYMDIHQPLALGVWQQTPNDARNNITAAQLMTMTSGLDFSETYDAPESDANMLFVVDDMATFSAEQPLKHTPGTHFNYSTGDSMVLSQAITNAVGGTLADAHSALHSDLLRKISINNTVVQADGVGNLVFGMQGLIGTRDMARLGLLLQQNGAWQGEQVVSEAWMTFMKTPVTLPNDLGYTYGAGIWLNKDLNGRKFFPSLPEDTLVAFGLRGQFVVVSPSLELVVVRTGSTMDSYDFIADMDVLLSGIAKAVAVQ</sequence>
<dbReference type="InterPro" id="IPR012338">
    <property type="entry name" value="Beta-lactam/transpept-like"/>
</dbReference>
<keyword evidence="1" id="KW-0732">Signal</keyword>
<protein>
    <submittedName>
        <fullName evidence="3">Beta-lactamase family protein</fullName>
    </submittedName>
</protein>
<dbReference type="PANTHER" id="PTHR43283">
    <property type="entry name" value="BETA-LACTAMASE-RELATED"/>
    <property type="match status" value="1"/>
</dbReference>